<keyword evidence="8" id="KW-0807">Transducer</keyword>
<evidence type="ECO:0000256" key="2">
    <source>
        <dbReference type="ARBA" id="ARBA00022475"/>
    </source>
</evidence>
<feature type="transmembrane region" description="Helical" evidence="9">
    <location>
        <begin position="67"/>
        <end position="87"/>
    </location>
</feature>
<evidence type="ECO:0000256" key="4">
    <source>
        <dbReference type="ARBA" id="ARBA00022989"/>
    </source>
</evidence>
<dbReference type="PRINTS" id="PR00237">
    <property type="entry name" value="GPCRRHODOPSN"/>
</dbReference>
<evidence type="ECO:0000256" key="8">
    <source>
        <dbReference type="ARBA" id="ARBA00023224"/>
    </source>
</evidence>
<evidence type="ECO:0000256" key="7">
    <source>
        <dbReference type="ARBA" id="ARBA00023170"/>
    </source>
</evidence>
<dbReference type="InterPro" id="IPR017452">
    <property type="entry name" value="GPCR_Rhodpsn_7TM"/>
</dbReference>
<dbReference type="SUPFAM" id="SSF81321">
    <property type="entry name" value="Family A G protein-coupled receptor-like"/>
    <property type="match status" value="2"/>
</dbReference>
<accession>A0ABN8LHM8</accession>
<feature type="domain" description="G-protein coupled receptors family 1 profile" evidence="10">
    <location>
        <begin position="205"/>
        <end position="290"/>
    </location>
</feature>
<reference evidence="11 12" key="1">
    <citation type="submission" date="2022-05" db="EMBL/GenBank/DDBJ databases">
        <authorList>
            <consortium name="Genoscope - CEA"/>
            <person name="William W."/>
        </authorList>
    </citation>
    <scope>NUCLEOTIDE SEQUENCE [LARGE SCALE GENOMIC DNA]</scope>
</reference>
<evidence type="ECO:0000256" key="5">
    <source>
        <dbReference type="ARBA" id="ARBA00023040"/>
    </source>
</evidence>
<keyword evidence="2" id="KW-1003">Cell membrane</keyword>
<evidence type="ECO:0000256" key="1">
    <source>
        <dbReference type="ARBA" id="ARBA00004651"/>
    </source>
</evidence>
<evidence type="ECO:0000313" key="12">
    <source>
        <dbReference type="Proteomes" id="UP001159427"/>
    </source>
</evidence>
<dbReference type="EMBL" id="CALNXI010000043">
    <property type="protein sequence ID" value="CAH3016570.1"/>
    <property type="molecule type" value="Genomic_DNA"/>
</dbReference>
<dbReference type="Proteomes" id="UP001159427">
    <property type="component" value="Unassembled WGS sequence"/>
</dbReference>
<feature type="transmembrane region" description="Helical" evidence="9">
    <location>
        <begin position="187"/>
        <end position="209"/>
    </location>
</feature>
<gene>
    <name evidence="11" type="ORF">PEVE_00030404</name>
</gene>
<dbReference type="InterPro" id="IPR050569">
    <property type="entry name" value="TAAR"/>
</dbReference>
<sequence>VSYYHSWKFISRFSVWKDPLKKFRSWPSNRIIVSMAIADLLVGIVVCPLMVYWGWAIFQQEKLTTSVLKSFFVLTDVSSGHVLLLTGDRVFASVTPLQYRVKVTNKRVRIASVTCWAYFILFGCAFGLWEKGYIILENAEAKTDLKLSSFSCCNHANLDTLCVFAAVDYGDKVLRDVWLTGANSKTISMTIFIPSMVLSPVIVCGNLLVVLSVWKDPLKKLKSLPSNHIIALMAIADLLVGLVVCPLMVYWGWAIFKSKNLTFPVLKAFSVLVDVSARHVLLLTVDRVFA</sequence>
<feature type="transmembrane region" description="Helical" evidence="9">
    <location>
        <begin position="229"/>
        <end position="253"/>
    </location>
</feature>
<keyword evidence="6 9" id="KW-0472">Membrane</keyword>
<dbReference type="InterPro" id="IPR000276">
    <property type="entry name" value="GPCR_Rhodpsn"/>
</dbReference>
<dbReference type="Pfam" id="PF00001">
    <property type="entry name" value="7tm_1"/>
    <property type="match status" value="1"/>
</dbReference>
<dbReference type="PANTHER" id="PTHR24249:SF424">
    <property type="entry name" value="G-PROTEIN COUPLED RECEPTORS FAMILY 1 PROFILE DOMAIN-CONTAINING PROTEIN"/>
    <property type="match status" value="1"/>
</dbReference>
<dbReference type="PANTHER" id="PTHR24249">
    <property type="entry name" value="HISTAMINE RECEPTOR-RELATED G-PROTEIN COUPLED RECEPTOR"/>
    <property type="match status" value="1"/>
</dbReference>
<feature type="transmembrane region" description="Helical" evidence="9">
    <location>
        <begin position="108"/>
        <end position="129"/>
    </location>
</feature>
<protein>
    <recommendedName>
        <fullName evidence="10">G-protein coupled receptors family 1 profile domain-containing protein</fullName>
    </recommendedName>
</protein>
<comment type="subcellular location">
    <subcellularLocation>
        <location evidence="1">Cell membrane</location>
        <topology evidence="1">Multi-pass membrane protein</topology>
    </subcellularLocation>
</comment>
<comment type="caution">
    <text evidence="11">The sequence shown here is derived from an EMBL/GenBank/DDBJ whole genome shotgun (WGS) entry which is preliminary data.</text>
</comment>
<keyword evidence="3 9" id="KW-0812">Transmembrane</keyword>
<dbReference type="Gene3D" id="1.20.1070.10">
    <property type="entry name" value="Rhodopsin 7-helix transmembrane proteins"/>
    <property type="match status" value="2"/>
</dbReference>
<evidence type="ECO:0000256" key="6">
    <source>
        <dbReference type="ARBA" id="ARBA00023136"/>
    </source>
</evidence>
<proteinExistence type="predicted"/>
<feature type="non-terminal residue" evidence="11">
    <location>
        <position position="1"/>
    </location>
</feature>
<evidence type="ECO:0000256" key="9">
    <source>
        <dbReference type="SAM" id="Phobius"/>
    </source>
</evidence>
<name>A0ABN8LHM8_9CNID</name>
<keyword evidence="12" id="KW-1185">Reference proteome</keyword>
<feature type="transmembrane region" description="Helical" evidence="9">
    <location>
        <begin position="31"/>
        <end position="55"/>
    </location>
</feature>
<keyword evidence="4 9" id="KW-1133">Transmembrane helix</keyword>
<evidence type="ECO:0000259" key="10">
    <source>
        <dbReference type="PROSITE" id="PS50262"/>
    </source>
</evidence>
<evidence type="ECO:0000256" key="3">
    <source>
        <dbReference type="ARBA" id="ARBA00022692"/>
    </source>
</evidence>
<keyword evidence="5" id="KW-0297">G-protein coupled receptor</keyword>
<keyword evidence="7" id="KW-0675">Receptor</keyword>
<organism evidence="11 12">
    <name type="scientific">Porites evermanni</name>
    <dbReference type="NCBI Taxonomy" id="104178"/>
    <lineage>
        <taxon>Eukaryota</taxon>
        <taxon>Metazoa</taxon>
        <taxon>Cnidaria</taxon>
        <taxon>Anthozoa</taxon>
        <taxon>Hexacorallia</taxon>
        <taxon>Scleractinia</taxon>
        <taxon>Fungiina</taxon>
        <taxon>Poritidae</taxon>
        <taxon>Porites</taxon>
    </lineage>
</organism>
<evidence type="ECO:0000313" key="11">
    <source>
        <dbReference type="EMBL" id="CAH3016570.1"/>
    </source>
</evidence>
<dbReference type="PROSITE" id="PS50262">
    <property type="entry name" value="G_PROTEIN_RECEP_F1_2"/>
    <property type="match status" value="1"/>
</dbReference>